<dbReference type="InterPro" id="IPR012133">
    <property type="entry name" value="Alpha-hydoxy_acid_DH_FMN"/>
</dbReference>
<dbReference type="GO" id="GO:0010181">
    <property type="term" value="F:FMN binding"/>
    <property type="evidence" value="ECO:0007669"/>
    <property type="project" value="InterPro"/>
</dbReference>
<dbReference type="PANTHER" id="PTHR10578">
    <property type="entry name" value="S -2-HYDROXY-ACID OXIDASE-RELATED"/>
    <property type="match status" value="1"/>
</dbReference>
<evidence type="ECO:0000256" key="6">
    <source>
        <dbReference type="ARBA" id="ARBA00029513"/>
    </source>
</evidence>
<feature type="binding site" evidence="9">
    <location>
        <position position="233"/>
    </location>
    <ligand>
        <name>FMN</name>
        <dbReference type="ChEBI" id="CHEBI:58210"/>
    </ligand>
</feature>
<dbReference type="InterPro" id="IPR013785">
    <property type="entry name" value="Aldolase_TIM"/>
</dbReference>
<dbReference type="AlphaFoldDB" id="A0A6I0EZL0"/>
<dbReference type="GO" id="GO:0016491">
    <property type="term" value="F:oxidoreductase activity"/>
    <property type="evidence" value="ECO:0007669"/>
    <property type="project" value="UniProtKB-KW"/>
</dbReference>
<keyword evidence="3 9" id="KW-0288">FMN</keyword>
<feature type="binding site" evidence="9">
    <location>
        <begin position="289"/>
        <end position="290"/>
    </location>
    <ligand>
        <name>FMN</name>
        <dbReference type="ChEBI" id="CHEBI:58210"/>
    </ligand>
</feature>
<gene>
    <name evidence="11" type="ORF">F9B85_09730</name>
</gene>
<accession>A0A6I0EZL0</accession>
<evidence type="ECO:0000256" key="1">
    <source>
        <dbReference type="ARBA" id="ARBA00001917"/>
    </source>
</evidence>
<protein>
    <recommendedName>
        <fullName evidence="6">L-lactate oxidase</fullName>
    </recommendedName>
</protein>
<dbReference type="Pfam" id="PF01070">
    <property type="entry name" value="FMN_dh"/>
    <property type="match status" value="2"/>
</dbReference>
<dbReference type="CDD" id="cd02809">
    <property type="entry name" value="alpha_hydroxyacid_oxid_FMN"/>
    <property type="match status" value="1"/>
</dbReference>
<dbReference type="PROSITE" id="PS51349">
    <property type="entry name" value="FMN_HYDROXY_ACID_DH_2"/>
    <property type="match status" value="1"/>
</dbReference>
<evidence type="ECO:0000259" key="10">
    <source>
        <dbReference type="PROSITE" id="PS51349"/>
    </source>
</evidence>
<evidence type="ECO:0000256" key="4">
    <source>
        <dbReference type="ARBA" id="ARBA00023002"/>
    </source>
</evidence>
<evidence type="ECO:0000256" key="3">
    <source>
        <dbReference type="ARBA" id="ARBA00022643"/>
    </source>
</evidence>
<dbReference type="PIRSF" id="PIRSF000138">
    <property type="entry name" value="Al-hdrx_acd_dh"/>
    <property type="match status" value="1"/>
</dbReference>
<proteinExistence type="inferred from homology"/>
<keyword evidence="2 9" id="KW-0285">Flavoprotein</keyword>
<evidence type="ECO:0000256" key="2">
    <source>
        <dbReference type="ARBA" id="ARBA00022630"/>
    </source>
</evidence>
<evidence type="ECO:0000256" key="8">
    <source>
        <dbReference type="PIRSR" id="PIRSR000138-1"/>
    </source>
</evidence>
<evidence type="ECO:0000256" key="9">
    <source>
        <dbReference type="PIRSR" id="PIRSR000138-2"/>
    </source>
</evidence>
<feature type="domain" description="FMN hydroxy acid dehydrogenase" evidence="10">
    <location>
        <begin position="37"/>
        <end position="336"/>
    </location>
</feature>
<keyword evidence="12" id="KW-1185">Reference proteome</keyword>
<dbReference type="RefSeq" id="WP_151620373.1">
    <property type="nucleotide sequence ID" value="NZ_WBXO01000007.1"/>
</dbReference>
<dbReference type="EMBL" id="WBXO01000007">
    <property type="protein sequence ID" value="KAB2952085.1"/>
    <property type="molecule type" value="Genomic_DNA"/>
</dbReference>
<organism evidence="11 12">
    <name type="scientific">Heliorestis acidaminivorans</name>
    <dbReference type="NCBI Taxonomy" id="553427"/>
    <lineage>
        <taxon>Bacteria</taxon>
        <taxon>Bacillati</taxon>
        <taxon>Bacillota</taxon>
        <taxon>Clostridia</taxon>
        <taxon>Eubacteriales</taxon>
        <taxon>Heliobacteriaceae</taxon>
        <taxon>Heliorestis</taxon>
    </lineage>
</organism>
<evidence type="ECO:0000256" key="7">
    <source>
        <dbReference type="ARBA" id="ARBA00048754"/>
    </source>
</evidence>
<evidence type="ECO:0000313" key="12">
    <source>
        <dbReference type="Proteomes" id="UP000468766"/>
    </source>
</evidence>
<keyword evidence="4" id="KW-0560">Oxidoreductase</keyword>
<dbReference type="PANTHER" id="PTHR10578:SF107">
    <property type="entry name" value="2-HYDROXYACID OXIDASE 1"/>
    <property type="match status" value="1"/>
</dbReference>
<feature type="binding site" evidence="9">
    <location>
        <position position="211"/>
    </location>
    <ligand>
        <name>FMN</name>
        <dbReference type="ChEBI" id="CHEBI:58210"/>
    </ligand>
</feature>
<dbReference type="OrthoDB" id="9770452at2"/>
<feature type="binding site" evidence="9">
    <location>
        <begin position="266"/>
        <end position="270"/>
    </location>
    <ligand>
        <name>FMN</name>
        <dbReference type="ChEBI" id="CHEBI:58210"/>
    </ligand>
</feature>
<feature type="binding site" evidence="9">
    <location>
        <position position="238"/>
    </location>
    <ligand>
        <name>glyoxylate</name>
        <dbReference type="ChEBI" id="CHEBI:36655"/>
    </ligand>
</feature>
<feature type="binding site" evidence="9">
    <location>
        <position position="235"/>
    </location>
    <ligand>
        <name>glyoxylate</name>
        <dbReference type="ChEBI" id="CHEBI:36655"/>
    </ligand>
</feature>
<dbReference type="Proteomes" id="UP000468766">
    <property type="component" value="Unassembled WGS sequence"/>
</dbReference>
<comment type="similarity">
    <text evidence="5">Belongs to the FMN-dependent alpha-hydroxy acid dehydrogenase family.</text>
</comment>
<dbReference type="Gene3D" id="3.20.20.70">
    <property type="entry name" value="Aldolase class I"/>
    <property type="match status" value="1"/>
</dbReference>
<reference evidence="11 12" key="1">
    <citation type="submission" date="2019-10" db="EMBL/GenBank/DDBJ databases">
        <title>Whole-genome sequence of the extremophile Heliorestis acidaminivorans DSM 24790.</title>
        <authorList>
            <person name="Kyndt J.A."/>
            <person name="Meyer T.E."/>
        </authorList>
    </citation>
    <scope>NUCLEOTIDE SEQUENCE [LARGE SCALE GENOMIC DNA]</scope>
    <source>
        <strain evidence="11 12">DSM 24790</strain>
    </source>
</reference>
<dbReference type="InterPro" id="IPR037396">
    <property type="entry name" value="FMN_HAD"/>
</dbReference>
<comment type="catalytic activity">
    <reaction evidence="7">
        <text>(S)-lactate + O2 = pyruvate + H2O2</text>
        <dbReference type="Rhea" id="RHEA:55868"/>
        <dbReference type="ChEBI" id="CHEBI:15361"/>
        <dbReference type="ChEBI" id="CHEBI:15379"/>
        <dbReference type="ChEBI" id="CHEBI:16240"/>
        <dbReference type="ChEBI" id="CHEBI:16651"/>
    </reaction>
    <physiologicalReaction direction="left-to-right" evidence="7">
        <dbReference type="Rhea" id="RHEA:55869"/>
    </physiologicalReaction>
</comment>
<evidence type="ECO:0000256" key="5">
    <source>
        <dbReference type="ARBA" id="ARBA00024042"/>
    </source>
</evidence>
<dbReference type="SUPFAM" id="SSF51395">
    <property type="entry name" value="FMN-linked oxidoreductases"/>
    <property type="match status" value="1"/>
</dbReference>
<feature type="active site" description="Proton acceptor" evidence="8">
    <location>
        <position position="235"/>
    </location>
</feature>
<name>A0A6I0EZL0_9FIRM</name>
<comment type="caution">
    <text evidence="11">The sequence shown here is derived from an EMBL/GenBank/DDBJ whole genome shotgun (WGS) entry which is preliminary data.</text>
</comment>
<evidence type="ECO:0000313" key="11">
    <source>
        <dbReference type="EMBL" id="KAB2952085.1"/>
    </source>
</evidence>
<comment type="cofactor">
    <cofactor evidence="1">
        <name>FMN</name>
        <dbReference type="ChEBI" id="CHEBI:58210"/>
    </cofactor>
</comment>
<sequence length="336" mass="34688">MDLKEIKASAREKMKGFCRICPTCDGRVCAGEVPGMGGAGTGSSFIENLRALSAVKLNMRTLHDAKEPDMSVEIFGQSLQGPIMGAPITGASYNGGGAISELEMVTAIVKGSAEAGLIGWGGDGADPTMYHSGLEAIKGTGKGITCIKPRSQDEIIERIKAAEKTAVTAIGIDIDGAGLVTMALKGQPVGPKTKAELTELVQATKLPLIIKGIMTVDEAVAAAEAGAQAIVVSNHGGRILDHTPGAATVLPEIAEELKGKITILVDGGVRSGTDVLKYLALGADTVLIGRPVMQAAFGGGVEAVKVLMDKYKAELYQAMIVTGCKSVQDIGPEILY</sequence>
<dbReference type="InterPro" id="IPR000262">
    <property type="entry name" value="FMN-dep_DH"/>
</dbReference>